<dbReference type="InterPro" id="IPR003368">
    <property type="entry name" value="POMP_repeat"/>
</dbReference>
<dbReference type="OrthoDB" id="3523774at2"/>
<evidence type="ECO:0000313" key="9">
    <source>
        <dbReference type="EMBL" id="GDY31726.1"/>
    </source>
</evidence>
<feature type="region of interest" description="Disordered" evidence="8">
    <location>
        <begin position="242"/>
        <end position="266"/>
    </location>
</feature>
<evidence type="ECO:0008006" key="11">
    <source>
        <dbReference type="Google" id="ProtNLM"/>
    </source>
</evidence>
<proteinExistence type="predicted"/>
<evidence type="ECO:0000256" key="6">
    <source>
        <dbReference type="ARBA" id="ARBA00023136"/>
    </source>
</evidence>
<sequence>MATGGGAEPAEFSVHLGKDTTVRPITAVRAALTAAAVTIGLAAVPGVASAQTPVPCSADDLVSAITAANASPTGDTLSLAPNCVYVLDDSSGPLPTVTAPISIFGNNATVTRSPSASAFRIFDVDTSGTLTLNHLTVSHGDATGDFGGGIRNFGTLTVVNSTVTRNTADFSGGIGTASGATTTVLFSTVAANSAGINGGGIASDGSLTVRHSVVSNNTAGEKGGGIASDGTLEISDSTVANNTASGPTGVGGGVATTGGGTTTLTNTVVRDNSATNAPGGLDNAGASTTLTDTTVTGNLPTNCVPTPVPGCPD</sequence>
<name>A0A4D4JBB1_9PSEU</name>
<dbReference type="NCBIfam" id="TIGR01376">
    <property type="entry name" value="POMP_repeat"/>
    <property type="match status" value="1"/>
</dbReference>
<evidence type="ECO:0000256" key="3">
    <source>
        <dbReference type="ARBA" id="ARBA00004613"/>
    </source>
</evidence>
<protein>
    <recommendedName>
        <fullName evidence="11">Right handed beta helix domain-containing protein</fullName>
    </recommendedName>
</protein>
<evidence type="ECO:0000256" key="4">
    <source>
        <dbReference type="ARBA" id="ARBA00022525"/>
    </source>
</evidence>
<evidence type="ECO:0000256" key="8">
    <source>
        <dbReference type="SAM" id="MobiDB-lite"/>
    </source>
</evidence>
<evidence type="ECO:0000256" key="2">
    <source>
        <dbReference type="ARBA" id="ARBA00004442"/>
    </source>
</evidence>
<keyword evidence="7" id="KW-0998">Cell outer membrane</keyword>
<dbReference type="AlphaFoldDB" id="A0A4D4JBB1"/>
<dbReference type="Gene3D" id="2.160.20.10">
    <property type="entry name" value="Single-stranded right-handed beta-helix, Pectin lyase-like"/>
    <property type="match status" value="1"/>
</dbReference>
<organism evidence="9 10">
    <name type="scientific">Gandjariella thermophila</name>
    <dbReference type="NCBI Taxonomy" id="1931992"/>
    <lineage>
        <taxon>Bacteria</taxon>
        <taxon>Bacillati</taxon>
        <taxon>Actinomycetota</taxon>
        <taxon>Actinomycetes</taxon>
        <taxon>Pseudonocardiales</taxon>
        <taxon>Pseudonocardiaceae</taxon>
        <taxon>Gandjariella</taxon>
    </lineage>
</organism>
<comment type="subcellular location">
    <subcellularLocation>
        <location evidence="1">Cell envelope</location>
    </subcellularLocation>
    <subcellularLocation>
        <location evidence="2">Cell outer membrane</location>
    </subcellularLocation>
    <subcellularLocation>
        <location evidence="3">Secreted</location>
    </subcellularLocation>
</comment>
<dbReference type="Proteomes" id="UP000298860">
    <property type="component" value="Unassembled WGS sequence"/>
</dbReference>
<keyword evidence="10" id="KW-1185">Reference proteome</keyword>
<gene>
    <name evidence="9" type="ORF">GTS_33590</name>
</gene>
<keyword evidence="4" id="KW-0964">Secreted</keyword>
<keyword evidence="6" id="KW-0472">Membrane</keyword>
<dbReference type="InterPro" id="IPR012334">
    <property type="entry name" value="Pectin_lyas_fold"/>
</dbReference>
<dbReference type="InterPro" id="IPR011050">
    <property type="entry name" value="Pectin_lyase_fold/virulence"/>
</dbReference>
<dbReference type="SUPFAM" id="SSF51126">
    <property type="entry name" value="Pectin lyase-like"/>
    <property type="match status" value="1"/>
</dbReference>
<dbReference type="GO" id="GO:0005576">
    <property type="term" value="C:extracellular region"/>
    <property type="evidence" value="ECO:0007669"/>
    <property type="project" value="UniProtKB-SubCell"/>
</dbReference>
<evidence type="ECO:0000313" key="10">
    <source>
        <dbReference type="Proteomes" id="UP000298860"/>
    </source>
</evidence>
<comment type="caution">
    <text evidence="9">The sequence shown here is derived from an EMBL/GenBank/DDBJ whole genome shotgun (WGS) entry which is preliminary data.</text>
</comment>
<dbReference type="EMBL" id="BJFL01000017">
    <property type="protein sequence ID" value="GDY31726.1"/>
    <property type="molecule type" value="Genomic_DNA"/>
</dbReference>
<evidence type="ECO:0000256" key="5">
    <source>
        <dbReference type="ARBA" id="ARBA00022729"/>
    </source>
</evidence>
<evidence type="ECO:0000256" key="7">
    <source>
        <dbReference type="ARBA" id="ARBA00023237"/>
    </source>
</evidence>
<dbReference type="GO" id="GO:0009279">
    <property type="term" value="C:cell outer membrane"/>
    <property type="evidence" value="ECO:0007669"/>
    <property type="project" value="UniProtKB-SubCell"/>
</dbReference>
<feature type="compositionally biased region" description="Gly residues" evidence="8">
    <location>
        <begin position="248"/>
        <end position="261"/>
    </location>
</feature>
<evidence type="ECO:0000256" key="1">
    <source>
        <dbReference type="ARBA" id="ARBA00004196"/>
    </source>
</evidence>
<accession>A0A4D4JBB1</accession>
<keyword evidence="5" id="KW-0732">Signal</keyword>
<reference evidence="10" key="1">
    <citation type="submission" date="2019-04" db="EMBL/GenBank/DDBJ databases">
        <title>Draft genome sequence of Pseudonocardiaceae bacterium SL3-2-4.</title>
        <authorList>
            <person name="Ningsih F."/>
            <person name="Yokota A."/>
            <person name="Sakai Y."/>
            <person name="Nanatani K."/>
            <person name="Yabe S."/>
            <person name="Oetari A."/>
            <person name="Sjamsuridzal W."/>
        </authorList>
    </citation>
    <scope>NUCLEOTIDE SEQUENCE [LARGE SCALE GENOMIC DNA]</scope>
    <source>
        <strain evidence="10">SL3-2-4</strain>
    </source>
</reference>